<comment type="caution">
    <text evidence="7">The sequence shown here is derived from an EMBL/GenBank/DDBJ whole genome shotgun (WGS) entry which is preliminary data.</text>
</comment>
<dbReference type="InterPro" id="IPR037120">
    <property type="entry name" value="Haem_peroxidase_sf_animal"/>
</dbReference>
<keyword evidence="8" id="KW-1185">Reference proteome</keyword>
<evidence type="ECO:0000313" key="7">
    <source>
        <dbReference type="EMBL" id="KAL3793629.1"/>
    </source>
</evidence>
<dbReference type="SUPFAM" id="SSF48113">
    <property type="entry name" value="Heme-dependent peroxidases"/>
    <property type="match status" value="1"/>
</dbReference>
<gene>
    <name evidence="7" type="ORF">ACHAWO_001678</name>
</gene>
<evidence type="ECO:0008006" key="9">
    <source>
        <dbReference type="Google" id="ProtNLM"/>
    </source>
</evidence>
<dbReference type="AlphaFoldDB" id="A0ABD3PZN5"/>
<keyword evidence="3" id="KW-0325">Glycoprotein</keyword>
<keyword evidence="4" id="KW-0479">Metal-binding</keyword>
<keyword evidence="4" id="KW-0408">Iron</keyword>
<evidence type="ECO:0000256" key="6">
    <source>
        <dbReference type="SAM" id="SignalP"/>
    </source>
</evidence>
<dbReference type="PROSITE" id="PS50292">
    <property type="entry name" value="PEROXIDASE_3"/>
    <property type="match status" value="1"/>
</dbReference>
<dbReference type="Proteomes" id="UP001530400">
    <property type="component" value="Unassembled WGS sequence"/>
</dbReference>
<keyword evidence="6" id="KW-0732">Signal</keyword>
<dbReference type="InterPro" id="IPR010255">
    <property type="entry name" value="Haem_peroxidase_sf"/>
</dbReference>
<evidence type="ECO:0000256" key="2">
    <source>
        <dbReference type="ARBA" id="ARBA00022525"/>
    </source>
</evidence>
<sequence length="536" mass="59383">MRGIILYVKMSCVLLCVGGNVAAATGSDRSARSKSGKDMQGSKSSKNPMLVSEYVLVRKEKTSYVDGISAMDLNRPNARDVSNAFGSTFKENSFGATDMLWAFGQLVNHDMSITTPKPGDLCDIPVAPNDPFLDESVAFVPMNRSMSILDSLTGVAQQTSTISPFIDAGSVYGSTTTRMNFIRADDSNITGSLRTSGPNLLPKNTEGLSNRGFDTRTDFFLAGDVRANENSALAVSHTLWMREHNYWAQELRMRHTKLSGDEIFDQARIIVQAEMQKVIYDEFLPALLGDGAIPGYKGYSPEVNPSIENIVSSCAFRIGHTMVGPGLLLDYGNGTVSGISMEASFNDPSQIERTGGIDAFLRGLANNVCQEVDPFMVSAMRNHLFKDQFDLLAINIERARDHGIPDFNSIRESLGFNKLDSFNDFLFHDELASVYSSTDQIDCWIGMNSEPRLDGLMVGETQRAVLARNFANIRDGDPHFYKNSITDRKLLNMIESTKFADIIRRNSDRPGSHDDVRDDVFFLPKKVRVRKSILFQ</sequence>
<keyword evidence="4" id="KW-0349">Heme</keyword>
<dbReference type="GO" id="GO:0005576">
    <property type="term" value="C:extracellular region"/>
    <property type="evidence" value="ECO:0007669"/>
    <property type="project" value="UniProtKB-SubCell"/>
</dbReference>
<dbReference type="PANTHER" id="PTHR11475:SF4">
    <property type="entry name" value="CHORION PEROXIDASE"/>
    <property type="match status" value="1"/>
</dbReference>
<reference evidence="7 8" key="1">
    <citation type="submission" date="2024-10" db="EMBL/GenBank/DDBJ databases">
        <title>Updated reference genomes for cyclostephanoid diatoms.</title>
        <authorList>
            <person name="Roberts W.R."/>
            <person name="Alverson A.J."/>
        </authorList>
    </citation>
    <scope>NUCLEOTIDE SEQUENCE [LARGE SCALE GENOMIC DNA]</scope>
    <source>
        <strain evidence="7 8">AJA010-31</strain>
    </source>
</reference>
<feature type="region of interest" description="Disordered" evidence="5">
    <location>
        <begin position="26"/>
        <end position="46"/>
    </location>
</feature>
<dbReference type="PRINTS" id="PR00457">
    <property type="entry name" value="ANPEROXIDASE"/>
</dbReference>
<feature type="chain" id="PRO_5044832675" description="Peroxinectin" evidence="6">
    <location>
        <begin position="27"/>
        <end position="536"/>
    </location>
</feature>
<evidence type="ECO:0000313" key="8">
    <source>
        <dbReference type="Proteomes" id="UP001530400"/>
    </source>
</evidence>
<dbReference type="EMBL" id="JALLPJ020000388">
    <property type="protein sequence ID" value="KAL3793629.1"/>
    <property type="molecule type" value="Genomic_DNA"/>
</dbReference>
<dbReference type="Gene3D" id="1.10.640.10">
    <property type="entry name" value="Haem peroxidase domain superfamily, animal type"/>
    <property type="match status" value="1"/>
</dbReference>
<feature type="binding site" description="axial binding residue" evidence="4">
    <location>
        <position position="320"/>
    </location>
    <ligand>
        <name>heme b</name>
        <dbReference type="ChEBI" id="CHEBI:60344"/>
    </ligand>
    <ligandPart>
        <name>Fe</name>
        <dbReference type="ChEBI" id="CHEBI:18248"/>
    </ligandPart>
</feature>
<feature type="signal peptide" evidence="6">
    <location>
        <begin position="1"/>
        <end position="26"/>
    </location>
</feature>
<organism evidence="7 8">
    <name type="scientific">Cyclotella atomus</name>
    <dbReference type="NCBI Taxonomy" id="382360"/>
    <lineage>
        <taxon>Eukaryota</taxon>
        <taxon>Sar</taxon>
        <taxon>Stramenopiles</taxon>
        <taxon>Ochrophyta</taxon>
        <taxon>Bacillariophyta</taxon>
        <taxon>Coscinodiscophyceae</taxon>
        <taxon>Thalassiosirophycidae</taxon>
        <taxon>Stephanodiscales</taxon>
        <taxon>Stephanodiscaceae</taxon>
        <taxon>Cyclotella</taxon>
    </lineage>
</organism>
<dbReference type="PANTHER" id="PTHR11475">
    <property type="entry name" value="OXIDASE/PEROXIDASE"/>
    <property type="match status" value="1"/>
</dbReference>
<dbReference type="InterPro" id="IPR019791">
    <property type="entry name" value="Haem_peroxidase_animal"/>
</dbReference>
<evidence type="ECO:0000256" key="5">
    <source>
        <dbReference type="SAM" id="MobiDB-lite"/>
    </source>
</evidence>
<evidence type="ECO:0000256" key="1">
    <source>
        <dbReference type="ARBA" id="ARBA00004613"/>
    </source>
</evidence>
<comment type="subcellular location">
    <subcellularLocation>
        <location evidence="1">Secreted</location>
    </subcellularLocation>
</comment>
<evidence type="ECO:0000256" key="3">
    <source>
        <dbReference type="ARBA" id="ARBA00023180"/>
    </source>
</evidence>
<keyword evidence="2" id="KW-0964">Secreted</keyword>
<proteinExistence type="predicted"/>
<dbReference type="Pfam" id="PF03098">
    <property type="entry name" value="An_peroxidase"/>
    <property type="match status" value="1"/>
</dbReference>
<protein>
    <recommendedName>
        <fullName evidence="9">Peroxinectin</fullName>
    </recommendedName>
</protein>
<evidence type="ECO:0000256" key="4">
    <source>
        <dbReference type="PIRSR" id="PIRSR619791-2"/>
    </source>
</evidence>
<accession>A0ABD3PZN5</accession>
<dbReference type="CDD" id="cd09822">
    <property type="entry name" value="peroxinectin_like_bacterial"/>
    <property type="match status" value="1"/>
</dbReference>
<name>A0ABD3PZN5_9STRA</name>